<dbReference type="RefSeq" id="XP_010927807.1">
    <property type="nucleotide sequence ID" value="XM_010929505.3"/>
</dbReference>
<dbReference type="FunCoup" id="A0A6I9RKF5">
    <property type="interactions" value="1319"/>
</dbReference>
<dbReference type="PANTHER" id="PTHR47461">
    <property type="entry name" value="PHYTOLONGIN PHYL1.2"/>
    <property type="match status" value="1"/>
</dbReference>
<dbReference type="KEGG" id="egu:105049763"/>
<reference evidence="3" key="1">
    <citation type="submission" date="2025-08" db="UniProtKB">
        <authorList>
            <consortium name="RefSeq"/>
        </authorList>
    </citation>
    <scope>IDENTIFICATION</scope>
</reference>
<evidence type="ECO:0000313" key="3">
    <source>
        <dbReference type="RefSeq" id="XP_010927807.1"/>
    </source>
</evidence>
<dbReference type="SUPFAM" id="SSF64356">
    <property type="entry name" value="SNARE-like"/>
    <property type="match status" value="1"/>
</dbReference>
<dbReference type="AlphaFoldDB" id="A0A6I9RKF5"/>
<keyword evidence="1" id="KW-0812">Transmembrane</keyword>
<protein>
    <submittedName>
        <fullName evidence="3">Phytolongin Phyl1.1</fullName>
    </submittedName>
</protein>
<evidence type="ECO:0000256" key="1">
    <source>
        <dbReference type="SAM" id="Phobius"/>
    </source>
</evidence>
<feature type="transmembrane region" description="Helical" evidence="1">
    <location>
        <begin position="241"/>
        <end position="260"/>
    </location>
</feature>
<evidence type="ECO:0000313" key="2">
    <source>
        <dbReference type="Proteomes" id="UP000504607"/>
    </source>
</evidence>
<dbReference type="InterPro" id="IPR044783">
    <property type="entry name" value="PHYL"/>
</dbReference>
<keyword evidence="1" id="KW-1133">Transmembrane helix</keyword>
<dbReference type="InParanoid" id="A0A6I9RKF5"/>
<dbReference type="Proteomes" id="UP000504607">
    <property type="component" value="Chromosome 8"/>
</dbReference>
<dbReference type="GeneID" id="105049763"/>
<dbReference type="OrthoDB" id="1871923at2759"/>
<accession>A0A6I9RKF5</accession>
<name>A0A6I9RKF5_ELAGV</name>
<organism evidence="2 3">
    <name type="scientific">Elaeis guineensis var. tenera</name>
    <name type="common">Oil palm</name>
    <dbReference type="NCBI Taxonomy" id="51953"/>
    <lineage>
        <taxon>Eukaryota</taxon>
        <taxon>Viridiplantae</taxon>
        <taxon>Streptophyta</taxon>
        <taxon>Embryophyta</taxon>
        <taxon>Tracheophyta</taxon>
        <taxon>Spermatophyta</taxon>
        <taxon>Magnoliopsida</taxon>
        <taxon>Liliopsida</taxon>
        <taxon>Arecaceae</taxon>
        <taxon>Arecoideae</taxon>
        <taxon>Cocoseae</taxon>
        <taxon>Elaeidinae</taxon>
        <taxon>Elaeis</taxon>
    </lineage>
</organism>
<keyword evidence="2" id="KW-1185">Reference proteome</keyword>
<dbReference type="GO" id="GO:0016020">
    <property type="term" value="C:membrane"/>
    <property type="evidence" value="ECO:0007669"/>
    <property type="project" value="InterPro"/>
</dbReference>
<keyword evidence="1" id="KW-0472">Membrane</keyword>
<dbReference type="Gene3D" id="3.30.450.50">
    <property type="entry name" value="Longin domain"/>
    <property type="match status" value="1"/>
</dbReference>
<dbReference type="InterPro" id="IPR011012">
    <property type="entry name" value="Longin-like_dom_sf"/>
</dbReference>
<proteinExistence type="predicted"/>
<dbReference type="PANTHER" id="PTHR47461:SF1">
    <property type="entry name" value="PHYTOLONGIN PHYL1.2"/>
    <property type="match status" value="1"/>
</dbReference>
<gene>
    <name evidence="3" type="primary">LOC105049763</name>
</gene>
<sequence length="270" mass="30160">MNSRQSRSLRLVSSHCKSMEVEIIEQSSTDSSMDNTLYCCIAKGNRILYSYNSKGRELEALAALCLENAPPFHRCYFHTIGTRTFGYLMEGGCTYFAIVDPSLGTLEILRFLKHIRDGFKRVSMNGFHDEAVPIIQQLISSLQRMPQPATISVDESLEGNVSGDSSISGWTPLLGNSKHDKRKMKDKVVETHEVCEDLIDGVKLNMPPEPGGSMSLQRSSSLMRTQIPQVGQRLWWRHVKLVVAADVILCLVLFGVWLAVCKGFKCISDA</sequence>